<reference evidence="2" key="1">
    <citation type="journal article" date="2010" name="Science">
        <title>Signatures of adaptation to obligate biotrophy in the Hyaloperonospora arabidopsidis genome.</title>
        <authorList>
            <person name="Baxter L."/>
            <person name="Tripathy S."/>
            <person name="Ishaque N."/>
            <person name="Boot N."/>
            <person name="Cabral A."/>
            <person name="Kemen E."/>
            <person name="Thines M."/>
            <person name="Ah-Fong A."/>
            <person name="Anderson R."/>
            <person name="Badejoko W."/>
            <person name="Bittner-Eddy P."/>
            <person name="Boore J.L."/>
            <person name="Chibucos M.C."/>
            <person name="Coates M."/>
            <person name="Dehal P."/>
            <person name="Delehaunty K."/>
            <person name="Dong S."/>
            <person name="Downton P."/>
            <person name="Dumas B."/>
            <person name="Fabro G."/>
            <person name="Fronick C."/>
            <person name="Fuerstenberg S.I."/>
            <person name="Fulton L."/>
            <person name="Gaulin E."/>
            <person name="Govers F."/>
            <person name="Hughes L."/>
            <person name="Humphray S."/>
            <person name="Jiang R.H."/>
            <person name="Judelson H."/>
            <person name="Kamoun S."/>
            <person name="Kyung K."/>
            <person name="Meijer H."/>
            <person name="Minx P."/>
            <person name="Morris P."/>
            <person name="Nelson J."/>
            <person name="Phuntumart V."/>
            <person name="Qutob D."/>
            <person name="Rehmany A."/>
            <person name="Rougon-Cardoso A."/>
            <person name="Ryden P."/>
            <person name="Torto-Alalibo T."/>
            <person name="Studholme D."/>
            <person name="Wang Y."/>
            <person name="Win J."/>
            <person name="Wood J."/>
            <person name="Clifton S.W."/>
            <person name="Rogers J."/>
            <person name="Van den Ackerveken G."/>
            <person name="Jones J.D."/>
            <person name="McDowell J.M."/>
            <person name="Beynon J."/>
            <person name="Tyler B.M."/>
        </authorList>
    </citation>
    <scope>NUCLEOTIDE SEQUENCE [LARGE SCALE GENOMIC DNA]</scope>
    <source>
        <strain evidence="2">Emoy2</strain>
    </source>
</reference>
<dbReference type="EMBL" id="JH597989">
    <property type="status" value="NOT_ANNOTATED_CDS"/>
    <property type="molecule type" value="Genomic_DNA"/>
</dbReference>
<accession>M4B8D6</accession>
<dbReference type="HOGENOM" id="CLU_3072762_0_0_1"/>
<protein>
    <submittedName>
        <fullName evidence="1">Uncharacterized protein</fullName>
    </submittedName>
</protein>
<dbReference type="AlphaFoldDB" id="M4B8D6"/>
<evidence type="ECO:0000313" key="2">
    <source>
        <dbReference type="Proteomes" id="UP000011713"/>
    </source>
</evidence>
<reference evidence="1" key="2">
    <citation type="submission" date="2015-06" db="UniProtKB">
        <authorList>
            <consortium name="EnsemblProtists"/>
        </authorList>
    </citation>
    <scope>IDENTIFICATION</scope>
    <source>
        <strain evidence="1">Emoy2</strain>
    </source>
</reference>
<sequence length="53" mass="5503">MVELAPVQGRHDGVLVMVVLELGYMDGVQALVTHTAAQVSVELSVSADPLVAS</sequence>
<evidence type="ECO:0000313" key="1">
    <source>
        <dbReference type="EnsemblProtists" id="HpaP802541"/>
    </source>
</evidence>
<proteinExistence type="predicted"/>
<dbReference type="VEuPathDB" id="FungiDB:HpaG802541"/>
<dbReference type="EnsemblProtists" id="HpaT802541">
    <property type="protein sequence ID" value="HpaP802541"/>
    <property type="gene ID" value="HpaG802541"/>
</dbReference>
<dbReference type="Proteomes" id="UP000011713">
    <property type="component" value="Unassembled WGS sequence"/>
</dbReference>
<keyword evidence="2" id="KW-1185">Reference proteome</keyword>
<organism evidence="1 2">
    <name type="scientific">Hyaloperonospora arabidopsidis (strain Emoy2)</name>
    <name type="common">Downy mildew agent</name>
    <name type="synonym">Peronospora arabidopsidis</name>
    <dbReference type="NCBI Taxonomy" id="559515"/>
    <lineage>
        <taxon>Eukaryota</taxon>
        <taxon>Sar</taxon>
        <taxon>Stramenopiles</taxon>
        <taxon>Oomycota</taxon>
        <taxon>Peronosporomycetes</taxon>
        <taxon>Peronosporales</taxon>
        <taxon>Peronosporaceae</taxon>
        <taxon>Hyaloperonospora</taxon>
    </lineage>
</organism>
<name>M4B8D6_HYAAE</name>
<dbReference type="InParanoid" id="M4B8D6"/>